<sequence>MGVCASAPDEEQTTTATTPQPSSNEVYATTTVTILKPLRFSNASPAALTSSSAPKPQIIRTTPLTRDNNNATWMEDSVSLQNSNRNNSNEIAGADAPTATTSASHSDNYHRGLEQCTSPASLGALMPLPHVPPTLHSSASKEVPPDTEVELRVLTMRVPDLRRADAQSPQGQRRSLGDVKDSDASLTMCFDQELHSPATVEPPTVGAVRTPTIAAIAPQNQPNHHRANHHVVQVKGDQVVTRRLTLMGSATPSTSTLQPQWDDSGADDVQNPLALPKLGGAGGRNDRSKRNSMPTGVSTSSGASLQGFMQMRDPSNDSFVDADATALHPGSLTSVLTPKSGLVAPGAAWRPTMNAAGFSMDSFAFMQSNNNAVSTSMASSRGFGSSAPLLIQNGEDLEWHLPKFRRN</sequence>
<gene>
    <name evidence="2" type="ORF">BSAL_36870</name>
</gene>
<proteinExistence type="predicted"/>
<keyword evidence="3" id="KW-1185">Reference proteome</keyword>
<feature type="region of interest" description="Disordered" evidence="1">
    <location>
        <begin position="45"/>
        <end position="114"/>
    </location>
</feature>
<dbReference type="EMBL" id="CYKH01002035">
    <property type="protein sequence ID" value="CUG92356.1"/>
    <property type="molecule type" value="Genomic_DNA"/>
</dbReference>
<dbReference type="Proteomes" id="UP000051952">
    <property type="component" value="Unassembled WGS sequence"/>
</dbReference>
<feature type="region of interest" description="Disordered" evidence="1">
    <location>
        <begin position="127"/>
        <end position="146"/>
    </location>
</feature>
<name>A0A0S4JPV8_BODSA</name>
<evidence type="ECO:0000313" key="3">
    <source>
        <dbReference type="Proteomes" id="UP000051952"/>
    </source>
</evidence>
<feature type="region of interest" description="Disordered" evidence="1">
    <location>
        <begin position="250"/>
        <end position="322"/>
    </location>
</feature>
<evidence type="ECO:0000313" key="2">
    <source>
        <dbReference type="EMBL" id="CUG92356.1"/>
    </source>
</evidence>
<accession>A0A0S4JPV8</accession>
<feature type="compositionally biased region" description="Low complexity" evidence="1">
    <location>
        <begin position="45"/>
        <end position="56"/>
    </location>
</feature>
<reference evidence="3" key="1">
    <citation type="submission" date="2015-09" db="EMBL/GenBank/DDBJ databases">
        <authorList>
            <consortium name="Pathogen Informatics"/>
        </authorList>
    </citation>
    <scope>NUCLEOTIDE SEQUENCE [LARGE SCALE GENOMIC DNA]</scope>
    <source>
        <strain evidence="3">Lake Konstanz</strain>
    </source>
</reference>
<dbReference type="AlphaFoldDB" id="A0A0S4JPV8"/>
<feature type="region of interest" description="Disordered" evidence="1">
    <location>
        <begin position="1"/>
        <end position="25"/>
    </location>
</feature>
<protein>
    <submittedName>
        <fullName evidence="2">Uncharacterized protein</fullName>
    </submittedName>
</protein>
<organism evidence="2 3">
    <name type="scientific">Bodo saltans</name>
    <name type="common">Flagellated protozoan</name>
    <dbReference type="NCBI Taxonomy" id="75058"/>
    <lineage>
        <taxon>Eukaryota</taxon>
        <taxon>Discoba</taxon>
        <taxon>Euglenozoa</taxon>
        <taxon>Kinetoplastea</taxon>
        <taxon>Metakinetoplastina</taxon>
        <taxon>Eubodonida</taxon>
        <taxon>Bodonidae</taxon>
        <taxon>Bodo</taxon>
    </lineage>
</organism>
<feature type="compositionally biased region" description="Polar residues" evidence="1">
    <location>
        <begin position="291"/>
        <end position="304"/>
    </location>
</feature>
<feature type="compositionally biased region" description="Polar residues" evidence="1">
    <location>
        <begin position="59"/>
        <end position="90"/>
    </location>
</feature>
<dbReference type="VEuPathDB" id="TriTrypDB:BSAL_36870"/>
<evidence type="ECO:0000256" key="1">
    <source>
        <dbReference type="SAM" id="MobiDB-lite"/>
    </source>
</evidence>
<feature type="compositionally biased region" description="Polar residues" evidence="1">
    <location>
        <begin position="250"/>
        <end position="261"/>
    </location>
</feature>